<dbReference type="EMBL" id="KJ782449">
    <property type="protein sequence ID" value="AJQ19486.1"/>
    <property type="molecule type" value="Genomic_RNA"/>
</dbReference>
<evidence type="ECO:0000256" key="4">
    <source>
        <dbReference type="ARBA" id="ARBA00004328"/>
    </source>
</evidence>
<keyword evidence="14" id="KW-1035">Host cytoplasm</keyword>
<comment type="similarity">
    <text evidence="6 17">Belongs to the phlebovirus nucleocapsid protein family.</text>
</comment>
<sequence>MDNYAKIAIDFAGDAIDASELIALAEEFSFNGFDPNAIMKLILERGGVNWKEDAKMMIVIGITRGNKIKKMMDRMSEEGKTKLKYLVDKYKLKEASPGARDLTLSRVAAVLAPWTVQALRVLENKLPVTGATMDSLSLNYPRALMHSAAGGILDPGLGDACFGALLQAHSLYLDTFSRLINPPLRSKSKQEVAQSFSSALQAAYSSNFFSPAQKRQILQTMGLIDMNLQPTKAVLDAAGIYNSM</sequence>
<comment type="subcellular location">
    <subcellularLocation>
        <location evidence="1">Host Golgi apparatus</location>
    </subcellularLocation>
    <subcellularLocation>
        <location evidence="3">Host cytoplasm</location>
    </subcellularLocation>
    <subcellularLocation>
        <location evidence="5">Host endoplasmic reticulum-Golgi intermediate compartment</location>
    </subcellularLocation>
    <subcellularLocation>
        <location evidence="2">Host nucleus</location>
    </subcellularLocation>
    <subcellularLocation>
        <location evidence="4 17">Virion</location>
    </subcellularLocation>
</comment>
<evidence type="ECO:0000256" key="2">
    <source>
        <dbReference type="ARBA" id="ARBA00004147"/>
    </source>
</evidence>
<comment type="subunit">
    <text evidence="16">Homodimer. Homohexamer; ring-shaped, necessary to form the nucleocapsid. Homopentamers; opened pentamers in solution. Binds to viral genomic RNA. Interacts with glycoprotein Gn; this interaction allows packaging of nucleocapsids into virions.</text>
</comment>
<evidence type="ECO:0000256" key="15">
    <source>
        <dbReference type="ARBA" id="ARBA00023274"/>
    </source>
</evidence>
<evidence type="ECO:0000256" key="13">
    <source>
        <dbReference type="ARBA" id="ARBA00023086"/>
    </source>
</evidence>
<organism evidence="18">
    <name type="scientific">Arumowot virus</name>
    <dbReference type="NCBI Taxonomy" id="904698"/>
    <lineage>
        <taxon>Viruses</taxon>
        <taxon>Riboviria</taxon>
        <taxon>Orthornavirae</taxon>
        <taxon>Negarnaviricota</taxon>
        <taxon>Polyploviricotina</taxon>
        <taxon>Bunyaviricetes</taxon>
        <taxon>Hareavirales</taxon>
        <taxon>Phenuiviridae</taxon>
        <taxon>Phlebovirus</taxon>
        <taxon>Phlebovirus arumowotense</taxon>
    </lineage>
</organism>
<dbReference type="GO" id="GO:0019013">
    <property type="term" value="C:viral nucleocapsid"/>
    <property type="evidence" value="ECO:0007669"/>
    <property type="project" value="UniProtKB-UniRule"/>
</dbReference>
<dbReference type="InterPro" id="IPR009522">
    <property type="entry name" value="Capsid_Phlebovir/Tenuivir"/>
</dbReference>
<keyword evidence="10" id="KW-1040">Host Golgi apparatus</keyword>
<name>A0A140ZXN0_9VIRU</name>
<dbReference type="GO" id="GO:1990904">
    <property type="term" value="C:ribonucleoprotein complex"/>
    <property type="evidence" value="ECO:0007669"/>
    <property type="project" value="UniProtKB-KW"/>
</dbReference>
<dbReference type="Pfam" id="PF05733">
    <property type="entry name" value="Tenui_N"/>
    <property type="match status" value="1"/>
</dbReference>
<evidence type="ECO:0000256" key="14">
    <source>
        <dbReference type="ARBA" id="ARBA00023200"/>
    </source>
</evidence>
<evidence type="ECO:0000256" key="1">
    <source>
        <dbReference type="ARBA" id="ARBA00004136"/>
    </source>
</evidence>
<keyword evidence="9" id="KW-1048">Host nucleus</keyword>
<evidence type="ECO:0000256" key="17">
    <source>
        <dbReference type="PIRNR" id="PIRNR003953"/>
    </source>
</evidence>
<dbReference type="GO" id="GO:0044177">
    <property type="term" value="C:host cell Golgi apparatus"/>
    <property type="evidence" value="ECO:0007669"/>
    <property type="project" value="UniProtKB-SubCell"/>
</dbReference>
<evidence type="ECO:0000256" key="8">
    <source>
        <dbReference type="ARBA" id="ARBA00022561"/>
    </source>
</evidence>
<keyword evidence="11 17" id="KW-0946">Virion</keyword>
<keyword evidence="15 17" id="KW-0687">Ribonucleoprotein</keyword>
<evidence type="ECO:0000256" key="3">
    <source>
        <dbReference type="ARBA" id="ARBA00004192"/>
    </source>
</evidence>
<evidence type="ECO:0000256" key="12">
    <source>
        <dbReference type="ARBA" id="ARBA00022884"/>
    </source>
</evidence>
<evidence type="ECO:0000313" key="18">
    <source>
        <dbReference type="EMBL" id="AJQ19486.1"/>
    </source>
</evidence>
<proteinExistence type="inferred from homology"/>
<evidence type="ECO:0000256" key="11">
    <source>
        <dbReference type="ARBA" id="ARBA00022844"/>
    </source>
</evidence>
<evidence type="ECO:0000256" key="16">
    <source>
        <dbReference type="ARBA" id="ARBA00046628"/>
    </source>
</evidence>
<evidence type="ECO:0000256" key="6">
    <source>
        <dbReference type="ARBA" id="ARBA00005299"/>
    </source>
</evidence>
<keyword evidence="8 17" id="KW-0167">Capsid protein</keyword>
<dbReference type="InterPro" id="IPR015971">
    <property type="entry name" value="Nucleocapsid_Phlebovirus"/>
</dbReference>
<evidence type="ECO:0000256" key="7">
    <source>
        <dbReference type="ARBA" id="ARBA00014389"/>
    </source>
</evidence>
<reference evidence="18" key="1">
    <citation type="journal article" date="2016" name="Vector Borne Zoonotic Dis.">
        <title>Complete Genome Characterization of the Arumowot Virus (Unclassified Phlebovirus) Isolated from Turdus libonyanus Birds in the Central African Republic.</title>
        <authorList>
            <person name="Berthet N."/>
            <person name="Nakoune E."/>
            <person name="Gessain A."/>
            <person name="Manuguerra J.C."/>
            <person name="Kazanji M."/>
        </authorList>
    </citation>
    <scope>NUCLEOTIDE SEQUENCE</scope>
    <source>
        <strain evidence="18">Anb7211d</strain>
    </source>
</reference>
<dbReference type="GO" id="GO:0044172">
    <property type="term" value="C:host cell endoplasmic reticulum-Golgi intermediate compartment"/>
    <property type="evidence" value="ECO:0007669"/>
    <property type="project" value="UniProtKB-SubCell"/>
</dbReference>
<keyword evidence="13 17" id="KW-0543">Viral nucleoprotein</keyword>
<dbReference type="PIRSF" id="PIRSF003953">
    <property type="entry name" value="N_PhelboV"/>
    <property type="match status" value="1"/>
</dbReference>
<accession>A0A140ZXN0</accession>
<keyword evidence="12 17" id="KW-0694">RNA-binding</keyword>
<evidence type="ECO:0000256" key="5">
    <source>
        <dbReference type="ARBA" id="ARBA00004452"/>
    </source>
</evidence>
<evidence type="ECO:0000256" key="10">
    <source>
        <dbReference type="ARBA" id="ARBA00022812"/>
    </source>
</evidence>
<dbReference type="GO" id="GO:0003723">
    <property type="term" value="F:RNA binding"/>
    <property type="evidence" value="ECO:0007669"/>
    <property type="project" value="UniProtKB-UniRule"/>
</dbReference>
<dbReference type="GO" id="GO:0042025">
    <property type="term" value="C:host cell nucleus"/>
    <property type="evidence" value="ECO:0007669"/>
    <property type="project" value="UniProtKB-SubCell"/>
</dbReference>
<protein>
    <recommendedName>
        <fullName evidence="7 17">Nucleoprotein</fullName>
    </recommendedName>
</protein>
<evidence type="ECO:0000256" key="9">
    <source>
        <dbReference type="ARBA" id="ARBA00022562"/>
    </source>
</evidence>